<dbReference type="InterPro" id="IPR041739">
    <property type="entry name" value="G5K_ProB"/>
</dbReference>
<dbReference type="PRINTS" id="PR00474">
    <property type="entry name" value="GLU5KINASE"/>
</dbReference>
<dbReference type="AlphaFoldDB" id="A0A645BYN1"/>
<dbReference type="InterPro" id="IPR036974">
    <property type="entry name" value="PUA_sf"/>
</dbReference>
<dbReference type="SUPFAM" id="SSF53633">
    <property type="entry name" value="Carbamate kinase-like"/>
    <property type="match status" value="1"/>
</dbReference>
<keyword evidence="1" id="KW-0963">Cytoplasm</keyword>
<evidence type="ECO:0000256" key="6">
    <source>
        <dbReference type="ARBA" id="ARBA00022777"/>
    </source>
</evidence>
<dbReference type="InterPro" id="IPR005715">
    <property type="entry name" value="Glu_5kinase/COase_Synthase"/>
</dbReference>
<evidence type="ECO:0000256" key="7">
    <source>
        <dbReference type="ARBA" id="ARBA00022840"/>
    </source>
</evidence>
<dbReference type="Pfam" id="PF01472">
    <property type="entry name" value="PUA"/>
    <property type="match status" value="1"/>
</dbReference>
<dbReference type="Gene3D" id="3.40.1160.10">
    <property type="entry name" value="Acetylglutamate kinase-like"/>
    <property type="match status" value="1"/>
</dbReference>
<keyword evidence="5" id="KW-0547">Nucleotide-binding</keyword>
<dbReference type="GO" id="GO:0008652">
    <property type="term" value="P:amino acid biosynthetic process"/>
    <property type="evidence" value="ECO:0007669"/>
    <property type="project" value="UniProtKB-KW"/>
</dbReference>
<dbReference type="InterPro" id="IPR001057">
    <property type="entry name" value="Glu/AcGlu_kinase"/>
</dbReference>
<keyword evidence="6 9" id="KW-0418">Kinase</keyword>
<dbReference type="CDD" id="cd21157">
    <property type="entry name" value="PUA_G5K"/>
    <property type="match status" value="1"/>
</dbReference>
<keyword evidence="4 9" id="KW-0808">Transferase</keyword>
<evidence type="ECO:0000256" key="4">
    <source>
        <dbReference type="ARBA" id="ARBA00022679"/>
    </source>
</evidence>
<protein>
    <submittedName>
        <fullName evidence="9">Glutamate 5-kinase</fullName>
        <ecNumber evidence="9">2.7.2.11</ecNumber>
    </submittedName>
</protein>
<dbReference type="GO" id="GO:0004349">
    <property type="term" value="F:glutamate 5-kinase activity"/>
    <property type="evidence" value="ECO:0007669"/>
    <property type="project" value="UniProtKB-EC"/>
</dbReference>
<evidence type="ECO:0000259" key="8">
    <source>
        <dbReference type="SMART" id="SM00359"/>
    </source>
</evidence>
<evidence type="ECO:0000256" key="5">
    <source>
        <dbReference type="ARBA" id="ARBA00022741"/>
    </source>
</evidence>
<dbReference type="CDD" id="cd04242">
    <property type="entry name" value="AAK_G5K_ProB"/>
    <property type="match status" value="1"/>
</dbReference>
<dbReference type="GO" id="GO:0003723">
    <property type="term" value="F:RNA binding"/>
    <property type="evidence" value="ECO:0007669"/>
    <property type="project" value="InterPro"/>
</dbReference>
<dbReference type="PIRSF" id="PIRSF000729">
    <property type="entry name" value="GK"/>
    <property type="match status" value="1"/>
</dbReference>
<proteinExistence type="inferred from homology"/>
<dbReference type="InterPro" id="IPR011529">
    <property type="entry name" value="Glu_5kinase"/>
</dbReference>
<dbReference type="FunFam" id="3.40.1160.10:FF:000018">
    <property type="entry name" value="Glutamate 5-kinase"/>
    <property type="match status" value="1"/>
</dbReference>
<keyword evidence="7" id="KW-0067">ATP-binding</keyword>
<dbReference type="Gene3D" id="2.30.130.10">
    <property type="entry name" value="PUA domain"/>
    <property type="match status" value="1"/>
</dbReference>
<dbReference type="InterPro" id="IPR036393">
    <property type="entry name" value="AceGlu_kinase-like_sf"/>
</dbReference>
<reference evidence="9" key="1">
    <citation type="submission" date="2019-08" db="EMBL/GenBank/DDBJ databases">
        <authorList>
            <person name="Kucharzyk K."/>
            <person name="Murdoch R.W."/>
            <person name="Higgins S."/>
            <person name="Loffler F."/>
        </authorList>
    </citation>
    <scope>NUCLEOTIDE SEQUENCE</scope>
</reference>
<accession>A0A645BYN1</accession>
<dbReference type="PROSITE" id="PS00902">
    <property type="entry name" value="GLUTAMATE_5_KINASE"/>
    <property type="match status" value="1"/>
</dbReference>
<evidence type="ECO:0000313" key="9">
    <source>
        <dbReference type="EMBL" id="MPM70610.1"/>
    </source>
</evidence>
<evidence type="ECO:0000256" key="3">
    <source>
        <dbReference type="ARBA" id="ARBA00022650"/>
    </source>
</evidence>
<dbReference type="PROSITE" id="PS50890">
    <property type="entry name" value="PUA"/>
    <property type="match status" value="1"/>
</dbReference>
<dbReference type="HAMAP" id="MF_00456">
    <property type="entry name" value="ProB"/>
    <property type="match status" value="1"/>
</dbReference>
<keyword evidence="3" id="KW-0641">Proline biosynthesis</keyword>
<gene>
    <name evidence="9" type="primary">proB_27</name>
    <name evidence="9" type="ORF">SDC9_117565</name>
</gene>
<keyword evidence="2" id="KW-0028">Amino-acid biosynthesis</keyword>
<name>A0A645BYN1_9ZZZZ</name>
<organism evidence="9">
    <name type="scientific">bioreactor metagenome</name>
    <dbReference type="NCBI Taxonomy" id="1076179"/>
    <lineage>
        <taxon>unclassified sequences</taxon>
        <taxon>metagenomes</taxon>
        <taxon>ecological metagenomes</taxon>
    </lineage>
</organism>
<dbReference type="SMART" id="SM00359">
    <property type="entry name" value="PUA"/>
    <property type="match status" value="1"/>
</dbReference>
<dbReference type="InterPro" id="IPR015947">
    <property type="entry name" value="PUA-like_sf"/>
</dbReference>
<dbReference type="InterPro" id="IPR002478">
    <property type="entry name" value="PUA"/>
</dbReference>
<dbReference type="PANTHER" id="PTHR43654:SF3">
    <property type="entry name" value="GLUTAMATE 5-KINASE"/>
    <property type="match status" value="1"/>
</dbReference>
<dbReference type="SUPFAM" id="SSF88697">
    <property type="entry name" value="PUA domain-like"/>
    <property type="match status" value="1"/>
</dbReference>
<dbReference type="PANTHER" id="PTHR43654">
    <property type="entry name" value="GLUTAMATE 5-KINASE"/>
    <property type="match status" value="1"/>
</dbReference>
<sequence>MKRDLSGVHRLVVKVGTNLLSAQEGIDELCIDSIVDQIAQLHKDGYQVLLVSSGAVGMGAKELRLKGPVKQVSMRQACASIGQPLLMSSYRRSFKRRNLVCSQILLTRKDLNNRHTYVNLRNSIFTLLDLGVVPVFNENDVVSTAEIGSAFGDNDRMSAMVASKIDADLLVILTDIPGLYTADPKKDESAHLLAEIESLDDTVLSYAGGAGSTHSTGGMKTKLLAAKIASVAGCGTIIASGYEEGVLMRLLSGESLGTYIHPSKRLSQRERWILNNSHLGSIEVDEGAKQALLSKKSLLPKGVVRVNGVFGSGDVIQICTTDGKPFAKAVPYYNSTDIAKVAGHSSKDIEALLGKGGKDVLFRPEDLVLLDDVE</sequence>
<dbReference type="EC" id="2.7.2.11" evidence="9"/>
<comment type="caution">
    <text evidence="9">The sequence shown here is derived from an EMBL/GenBank/DDBJ whole genome shotgun (WGS) entry which is preliminary data.</text>
</comment>
<evidence type="ECO:0000256" key="2">
    <source>
        <dbReference type="ARBA" id="ARBA00022605"/>
    </source>
</evidence>
<evidence type="ECO:0000256" key="1">
    <source>
        <dbReference type="ARBA" id="ARBA00022490"/>
    </source>
</evidence>
<dbReference type="InterPro" id="IPR019797">
    <property type="entry name" value="Glutamate_5-kinase_CS"/>
</dbReference>
<feature type="domain" description="PUA" evidence="8">
    <location>
        <begin position="280"/>
        <end position="362"/>
    </location>
</feature>
<dbReference type="EMBL" id="VSSQ01023575">
    <property type="protein sequence ID" value="MPM70610.1"/>
    <property type="molecule type" value="Genomic_DNA"/>
</dbReference>
<dbReference type="GO" id="GO:0005524">
    <property type="term" value="F:ATP binding"/>
    <property type="evidence" value="ECO:0007669"/>
    <property type="project" value="UniProtKB-KW"/>
</dbReference>
<dbReference type="Pfam" id="PF00696">
    <property type="entry name" value="AA_kinase"/>
    <property type="match status" value="1"/>
</dbReference>
<dbReference type="GO" id="GO:0005829">
    <property type="term" value="C:cytosol"/>
    <property type="evidence" value="ECO:0007669"/>
    <property type="project" value="TreeGrafter"/>
</dbReference>
<dbReference type="InterPro" id="IPR001048">
    <property type="entry name" value="Asp/Glu/Uridylate_kinase"/>
</dbReference>
<dbReference type="NCBIfam" id="TIGR01027">
    <property type="entry name" value="proB"/>
    <property type="match status" value="1"/>
</dbReference>